<accession>A0A4C1YQ29</accession>
<feature type="compositionally biased region" description="Basic and acidic residues" evidence="1">
    <location>
        <begin position="108"/>
        <end position="120"/>
    </location>
</feature>
<gene>
    <name evidence="2" type="ORF">EVAR_66289_1</name>
</gene>
<organism evidence="2 3">
    <name type="scientific">Eumeta variegata</name>
    <name type="common">Bagworm moth</name>
    <name type="synonym">Eumeta japonica</name>
    <dbReference type="NCBI Taxonomy" id="151549"/>
    <lineage>
        <taxon>Eukaryota</taxon>
        <taxon>Metazoa</taxon>
        <taxon>Ecdysozoa</taxon>
        <taxon>Arthropoda</taxon>
        <taxon>Hexapoda</taxon>
        <taxon>Insecta</taxon>
        <taxon>Pterygota</taxon>
        <taxon>Neoptera</taxon>
        <taxon>Endopterygota</taxon>
        <taxon>Lepidoptera</taxon>
        <taxon>Glossata</taxon>
        <taxon>Ditrysia</taxon>
        <taxon>Tineoidea</taxon>
        <taxon>Psychidae</taxon>
        <taxon>Oiketicinae</taxon>
        <taxon>Eumeta</taxon>
    </lineage>
</organism>
<dbReference type="OrthoDB" id="415822at2759"/>
<feature type="compositionally biased region" description="Polar residues" evidence="1">
    <location>
        <begin position="80"/>
        <end position="89"/>
    </location>
</feature>
<evidence type="ECO:0000313" key="3">
    <source>
        <dbReference type="Proteomes" id="UP000299102"/>
    </source>
</evidence>
<reference evidence="2 3" key="1">
    <citation type="journal article" date="2019" name="Commun. Biol.">
        <title>The bagworm genome reveals a unique fibroin gene that provides high tensile strength.</title>
        <authorList>
            <person name="Kono N."/>
            <person name="Nakamura H."/>
            <person name="Ohtoshi R."/>
            <person name="Tomita M."/>
            <person name="Numata K."/>
            <person name="Arakawa K."/>
        </authorList>
    </citation>
    <scope>NUCLEOTIDE SEQUENCE [LARGE SCALE GENOMIC DNA]</scope>
</reference>
<proteinExistence type="predicted"/>
<keyword evidence="3" id="KW-1185">Reference proteome</keyword>
<comment type="caution">
    <text evidence="2">The sequence shown here is derived from an EMBL/GenBank/DDBJ whole genome shotgun (WGS) entry which is preliminary data.</text>
</comment>
<evidence type="ECO:0000256" key="1">
    <source>
        <dbReference type="SAM" id="MobiDB-lite"/>
    </source>
</evidence>
<dbReference type="AlphaFoldDB" id="A0A4C1YQ29"/>
<name>A0A4C1YQ29_EUMVA</name>
<protein>
    <submittedName>
        <fullName evidence="2">Uncharacterized protein</fullName>
    </submittedName>
</protein>
<sequence>MAFKNQAEIIQLVFEELRSIEAQALTKYQTSITNDMKSAGLTVQLSEVIIFHTQMDMELGNDGDTESIAAERCQIRKRASQNPVKLNNENPDEETVQSRKSKRKERKSQRPEKLSKPRNSIEPDALIIRRKVKERSIQKYFPVSRLPCPADRPTLTASLILAAAITQKVVREDGKIRIGWVNCRISTTKAVTWSCGKLPFQSAINNGSAGFVAATVDSIRLYSCYAPSSLCIVEFTDFLDQLTEDANQHYPVVIAG</sequence>
<feature type="region of interest" description="Disordered" evidence="1">
    <location>
        <begin position="79"/>
        <end position="120"/>
    </location>
</feature>
<dbReference type="EMBL" id="BGZK01001363">
    <property type="protein sequence ID" value="GBP78258.1"/>
    <property type="molecule type" value="Genomic_DNA"/>
</dbReference>
<dbReference type="Proteomes" id="UP000299102">
    <property type="component" value="Unassembled WGS sequence"/>
</dbReference>
<evidence type="ECO:0000313" key="2">
    <source>
        <dbReference type="EMBL" id="GBP78258.1"/>
    </source>
</evidence>